<dbReference type="PANTHER" id="PTHR34180">
    <property type="entry name" value="PEPTIDASE C45"/>
    <property type="match status" value="1"/>
</dbReference>
<gene>
    <name evidence="2" type="ORF">BLEM_2271</name>
</gene>
<dbReference type="GO" id="GO:0016740">
    <property type="term" value="F:transferase activity"/>
    <property type="evidence" value="ECO:0007669"/>
    <property type="project" value="UniProtKB-KW"/>
</dbReference>
<dbReference type="InterPro" id="IPR047801">
    <property type="entry name" value="Peptidase_C45"/>
</dbReference>
<dbReference type="Proteomes" id="UP000216352">
    <property type="component" value="Unassembled WGS sequence"/>
</dbReference>
<comment type="caution">
    <text evidence="2">The sequence shown here is derived from an EMBL/GenBank/DDBJ whole genome shotgun (WGS) entry which is preliminary data.</text>
</comment>
<evidence type="ECO:0000313" key="3">
    <source>
        <dbReference type="Proteomes" id="UP000216352"/>
    </source>
</evidence>
<dbReference type="Gene3D" id="3.60.60.10">
    <property type="entry name" value="Penicillin V Acylase, Chain A"/>
    <property type="match status" value="1"/>
</dbReference>
<sequence>MMIKKNRDLSGLTWMTLSGGRNEVFEELGRVFGARIREVIRSMPERESLLRWRGSSSGAVSYQRMWNIACRDYPQEMAELAAMARGAGMELEEIFLANIRGDIGFRDGTGCTDILYCGGEAPSFGAHNEDGAPAVGRGLTWLTLLIDGELPVLAQWYPGFLPCNAFTVNACGLAWGINHLSVGRPGPYAGRHFVARRLQGARNVDEAIDFLRSHPMAGGFSFNFSDAASGRLACVECAAGRVAVEWADAERPYRWHSNHLLMLDDAMEDAGAAGDADAAQVAYSLGPVDESRARGRLLASRDPGAVGDSVDEAWLLELMAKRELPEGVYRTARDGDPLETLCTTVYNLSTRSMTICGHGEVPETYPVANLLVGL</sequence>
<dbReference type="STRING" id="1603886.GCA_001895165_02178"/>
<organism evidence="2 3">
    <name type="scientific">Bifidobacterium lemurum</name>
    <dbReference type="NCBI Taxonomy" id="1603886"/>
    <lineage>
        <taxon>Bacteria</taxon>
        <taxon>Bacillati</taxon>
        <taxon>Actinomycetota</taxon>
        <taxon>Actinomycetes</taxon>
        <taxon>Bifidobacteriales</taxon>
        <taxon>Bifidobacteriaceae</taxon>
        <taxon>Bifidobacterium</taxon>
    </lineage>
</organism>
<dbReference type="RefSeq" id="WP_072727018.1">
    <property type="nucleotide sequence ID" value="NZ_BDIS01000030.1"/>
</dbReference>
<dbReference type="PANTHER" id="PTHR34180:SF1">
    <property type="entry name" value="BETA-ALANYL-DOPAMINE_CARCININE HYDROLASE"/>
    <property type="match status" value="1"/>
</dbReference>
<feature type="domain" description="Peptidase C45 hydrolase" evidence="1">
    <location>
        <begin position="124"/>
        <end position="358"/>
    </location>
</feature>
<dbReference type="AlphaFoldDB" id="A0A261FKQ1"/>
<proteinExistence type="predicted"/>
<evidence type="ECO:0000313" key="2">
    <source>
        <dbReference type="EMBL" id="OZG59563.1"/>
    </source>
</evidence>
<dbReference type="InterPro" id="IPR005079">
    <property type="entry name" value="Peptidase_C45_hydrolase"/>
</dbReference>
<protein>
    <submittedName>
        <fullName evidence="2">Acyl-coenzyme A:6-aminopenicillanic acid acyl-transferase</fullName>
    </submittedName>
</protein>
<evidence type="ECO:0000259" key="1">
    <source>
        <dbReference type="Pfam" id="PF03417"/>
    </source>
</evidence>
<dbReference type="OrthoDB" id="3597608at2"/>
<name>A0A261FKQ1_9BIFI</name>
<reference evidence="2 3" key="1">
    <citation type="journal article" date="2017" name="BMC Genomics">
        <title>Comparative genomic and phylogenomic analyses of the Bifidobacteriaceae family.</title>
        <authorList>
            <person name="Lugli G.A."/>
            <person name="Milani C."/>
            <person name="Turroni F."/>
            <person name="Duranti S."/>
            <person name="Mancabelli L."/>
            <person name="Mangifesta M."/>
            <person name="Ferrario C."/>
            <person name="Modesto M."/>
            <person name="Mattarelli P."/>
            <person name="Jiri K."/>
            <person name="van Sinderen D."/>
            <person name="Ventura M."/>
        </authorList>
    </citation>
    <scope>NUCLEOTIDE SEQUENCE [LARGE SCALE GENOMIC DNA]</scope>
    <source>
        <strain evidence="2 3">DSM 28807</strain>
    </source>
</reference>
<dbReference type="EMBL" id="MWWX01000021">
    <property type="protein sequence ID" value="OZG59563.1"/>
    <property type="molecule type" value="Genomic_DNA"/>
</dbReference>
<dbReference type="NCBIfam" id="NF040521">
    <property type="entry name" value="C45_proenzyme"/>
    <property type="match status" value="1"/>
</dbReference>
<keyword evidence="3" id="KW-1185">Reference proteome</keyword>
<keyword evidence="2" id="KW-0808">Transferase</keyword>
<dbReference type="InterPro" id="IPR047794">
    <property type="entry name" value="C45_proenzyme-like"/>
</dbReference>
<accession>A0A261FKQ1</accession>
<dbReference type="Pfam" id="PF03417">
    <property type="entry name" value="AAT"/>
    <property type="match status" value="1"/>
</dbReference>